<feature type="region of interest" description="Disordered" evidence="7">
    <location>
        <begin position="1309"/>
        <end position="1370"/>
    </location>
</feature>
<feature type="region of interest" description="Disordered" evidence="7">
    <location>
        <begin position="340"/>
        <end position="473"/>
    </location>
</feature>
<feature type="compositionally biased region" description="Basic and acidic residues" evidence="7">
    <location>
        <begin position="593"/>
        <end position="607"/>
    </location>
</feature>
<feature type="compositionally biased region" description="Polar residues" evidence="7">
    <location>
        <begin position="1389"/>
        <end position="1402"/>
    </location>
</feature>
<feature type="repeat" description="ANK" evidence="5">
    <location>
        <begin position="1620"/>
        <end position="1644"/>
    </location>
</feature>
<feature type="compositionally biased region" description="Basic and acidic residues" evidence="7">
    <location>
        <begin position="908"/>
        <end position="925"/>
    </location>
</feature>
<gene>
    <name evidence="8" type="ORF">CCH79_00009459</name>
</gene>
<dbReference type="Gene3D" id="1.25.40.20">
    <property type="entry name" value="Ankyrin repeat-containing domain"/>
    <property type="match status" value="1"/>
</dbReference>
<reference evidence="8 9" key="1">
    <citation type="journal article" date="2018" name="G3 (Bethesda)">
        <title>A High-Quality Reference Genome for the Invasive Mosquitofish Gambusia affinis Using a Chicago Library.</title>
        <authorList>
            <person name="Hoffberg S.L."/>
            <person name="Troendle N.J."/>
            <person name="Glenn T.C."/>
            <person name="Mahmud O."/>
            <person name="Louha S."/>
            <person name="Chalopin D."/>
            <person name="Bennetzen J.L."/>
            <person name="Mauricio R."/>
        </authorList>
    </citation>
    <scope>NUCLEOTIDE SEQUENCE [LARGE SCALE GENOMIC DNA]</scope>
    <source>
        <strain evidence="8">NE01/NJP1002.9</strain>
        <tissue evidence="8">Muscle</tissue>
    </source>
</reference>
<organism evidence="8 9">
    <name type="scientific">Gambusia affinis</name>
    <name type="common">Western mosquitofish</name>
    <name type="synonym">Heterandria affinis</name>
    <dbReference type="NCBI Taxonomy" id="33528"/>
    <lineage>
        <taxon>Eukaryota</taxon>
        <taxon>Metazoa</taxon>
        <taxon>Chordata</taxon>
        <taxon>Craniata</taxon>
        <taxon>Vertebrata</taxon>
        <taxon>Euteleostomi</taxon>
        <taxon>Actinopterygii</taxon>
        <taxon>Neopterygii</taxon>
        <taxon>Teleostei</taxon>
        <taxon>Neoteleostei</taxon>
        <taxon>Acanthomorphata</taxon>
        <taxon>Ovalentaria</taxon>
        <taxon>Atherinomorphae</taxon>
        <taxon>Cyprinodontiformes</taxon>
        <taxon>Poeciliidae</taxon>
        <taxon>Poeciliinae</taxon>
        <taxon>Gambusia</taxon>
    </lineage>
</organism>
<feature type="compositionally biased region" description="Polar residues" evidence="7">
    <location>
        <begin position="1220"/>
        <end position="1239"/>
    </location>
</feature>
<feature type="compositionally biased region" description="Low complexity" evidence="7">
    <location>
        <begin position="537"/>
        <end position="556"/>
    </location>
</feature>
<keyword evidence="3 5" id="KW-0040">ANK repeat</keyword>
<feature type="compositionally biased region" description="Basic and acidic residues" evidence="7">
    <location>
        <begin position="179"/>
        <end position="199"/>
    </location>
</feature>
<feature type="compositionally biased region" description="Basic and acidic residues" evidence="7">
    <location>
        <begin position="987"/>
        <end position="1002"/>
    </location>
</feature>
<feature type="non-terminal residue" evidence="8">
    <location>
        <position position="1819"/>
    </location>
</feature>
<feature type="compositionally biased region" description="Basic and acidic residues" evidence="7">
    <location>
        <begin position="869"/>
        <end position="886"/>
    </location>
</feature>
<feature type="compositionally biased region" description="Polar residues" evidence="7">
    <location>
        <begin position="1273"/>
        <end position="1287"/>
    </location>
</feature>
<dbReference type="SUPFAM" id="SSF48403">
    <property type="entry name" value="Ankyrin repeat"/>
    <property type="match status" value="1"/>
</dbReference>
<feature type="compositionally biased region" description="Low complexity" evidence="7">
    <location>
        <begin position="1154"/>
        <end position="1166"/>
    </location>
</feature>
<feature type="region of interest" description="Disordered" evidence="7">
    <location>
        <begin position="1388"/>
        <end position="1473"/>
    </location>
</feature>
<feature type="repeat" description="ANK" evidence="5">
    <location>
        <begin position="1692"/>
        <end position="1724"/>
    </location>
</feature>
<feature type="region of interest" description="Disordered" evidence="7">
    <location>
        <begin position="586"/>
        <end position="665"/>
    </location>
</feature>
<comment type="caution">
    <text evidence="8">The sequence shown here is derived from an EMBL/GenBank/DDBJ whole genome shotgun (WGS) entry which is preliminary data.</text>
</comment>
<feature type="compositionally biased region" description="Polar residues" evidence="7">
    <location>
        <begin position="392"/>
        <end position="411"/>
    </location>
</feature>
<dbReference type="InterPro" id="IPR036770">
    <property type="entry name" value="Ankyrin_rpt-contain_sf"/>
</dbReference>
<dbReference type="PANTHER" id="PTHR24168:SF24">
    <property type="entry name" value="KN MOTIF AND ANKYRIN REPEAT DOMAIN-CONTAINING PROTEIN 4"/>
    <property type="match status" value="1"/>
</dbReference>
<feature type="compositionally biased region" description="Basic and acidic residues" evidence="7">
    <location>
        <begin position="1182"/>
        <end position="1191"/>
    </location>
</feature>
<sequence length="1819" mass="197682">MELSYTVPELQETPWLSGVVAARMQIMDGVLCMPCAMLLAFIKAGFVPGGVEPSQHGLGDVGVLNHRSTLNGADPDQCSSRFLNLFVFVSCPLYESRLTGKGKREAGRHVANVTRSRNRTRDGRIEDSGPQVSHAALADNMNSKERRTVFFKGVLTGISASCDPDFIKAAKDGIVFTSHPERQRRGQRGDRKEVNQENKRGTRYGSIKGYLFPIEISTIVPQFDTPGSHIQLKHYKPSESVQNKCLTQSSANCQNVRNGVSIPVAFIQTAVDDKNSMAANGFQTKVNEGGVQRKQLPYSVETPYGFHLDLDFLKYVDDIEKGNTIKRVHIQRRVKGPAKFSTLPRNFSLPGHGVRPPPKEGAWSGTSTLGPKPKSRVTEVQQIFDFRPSEGAISSHSSRATTSQGTANVSNKSRDEPGTVYQGAEDKTAVIQSRPNLLRASSMPITLQQRKGSDSSSPDCTTGTPENGSTENMFRASPDILERRCLPQDRAGLHQQITVALKRVRELEEQVKTIPELKAQICSLREEREKLLRQIQTQSQVQASTSSSAMATTYETGGNSQRQRPRPSEGLNLSLAIQPVRGVASEHVPVNVEDSHRETKRTKDLPIQRDPSTNQKQSVPSEKADKQKETSTSLQDNAEERLSQDTEVAKKSEIIRESNASKEDQNGMIKLEEKLMMLEAKLTQASQELERTNALLKEQMEENKAKEDRILQLSEGMRVEICTTQVPVRPRRESIDAGTTTEKIDLSHQETETESLAKIDQGTDTDKILVEVIVPKPRARSIDRGIATSKLDTHDQQIKMEAEVIAAIQPRPRANSMERGTITENIVTQDQTTETPAAERVNQVTETEGETVTDHPHRPRASSIDQGTETERVDTVDRITETEAAQRSDQQTETEIESRQDNNLSRDAQAEGRVEESETTVRGDIGHPVNSTAESEKTKKVVQIESENVAVEVAANIFVADVKGIVTTLDSEVEIKTKVCPSPVSGTDKREVTSAQDDSKPKELQLSTGVEIVEPKMTEMEAAENKDREILCESVKENVVPDTVAAESSAVKAAAPVRPQRGRKPSAEQMQPTPPQPQLAPMLTTRESSEPESEKITTKVQTAPRLETELSAQPSEPRENDQMPSVPQVQDSSQAEKLPDELIEKQSNVQPQGESQSVSSISSEIQVKTKPIQPHSKSQPASRRDSKEQKAPQRGSSVSHPPSRESGETKTRQIRHGSGDTPSHSQSLRRSSTETPSSQKDARETQSLRRGSSEAAQRRGSSEAKALRRESGESQTARRGSGESPTSPAALGQVVTRITGLLGEQWAQLGSSSGAQQMAGQQESPIAPKQTATKRAEAGKGTPAKPAGKGAPAATTGKAAGKSSASKMSSIQSQLVSSLSVLSAFYSPGQKTAATSKQQEQGLKSIMKKNGVADKQGSKGAKKNLKFVGVNGGYETTSSEDSSGDEKSRVEVEEEDKSKVVVEKESDKESEESVGILVADAEVAVGAAPAAAAPAAAAPAAAAPAAAAEGEESAVGEDKEVERGLLDLEGGHELLQVEEAEREKVDKGFIDACVYVKDRMEEVSSPDKEMRQVLVVLYQEWFRVSSQKDSQADTVRLYLRQVGLTTPTLLPYVVNLTDGNGNMALHYSVSHSNFPVVKLLLDTGLCETDNVNKAGYTPVMLAALTAAESPDDLEVAEQLLKLGDVNARSRQAGQTALMLAVSHGRVAMVKLLLSCGADVNAQDSEGSTALMCASEHGHTHIACLLLETGRCDIGLTDKNGQTALSVAEAAAHQDIIDLLKSHASEPIGPLDSVIYQFEVTYLQRSASCLVRAPYHQDRR</sequence>
<dbReference type="Pfam" id="PF12796">
    <property type="entry name" value="Ank_2"/>
    <property type="match status" value="1"/>
</dbReference>
<dbReference type="PROSITE" id="PS50297">
    <property type="entry name" value="ANK_REP_REGION"/>
    <property type="match status" value="2"/>
</dbReference>
<dbReference type="FunFam" id="1.25.40.20:FF:000017">
    <property type="entry name" value="KN motif and ankyrin repeat domain-containing protein 1"/>
    <property type="match status" value="1"/>
</dbReference>
<proteinExistence type="predicted"/>
<dbReference type="SMART" id="SM00248">
    <property type="entry name" value="ANK"/>
    <property type="match status" value="5"/>
</dbReference>
<feature type="compositionally biased region" description="Polar residues" evidence="7">
    <location>
        <begin position="1122"/>
        <end position="1135"/>
    </location>
</feature>
<evidence type="ECO:0000256" key="6">
    <source>
        <dbReference type="SAM" id="Coils"/>
    </source>
</evidence>
<dbReference type="InterPro" id="IPR047184">
    <property type="entry name" value="KANK1-4"/>
</dbReference>
<evidence type="ECO:0000313" key="8">
    <source>
        <dbReference type="EMBL" id="PWA21113.1"/>
    </source>
</evidence>
<feature type="compositionally biased region" description="Basic and acidic residues" evidence="7">
    <location>
        <begin position="1444"/>
        <end position="1467"/>
    </location>
</feature>
<feature type="compositionally biased region" description="Polar residues" evidence="7">
    <location>
        <begin position="610"/>
        <end position="620"/>
    </location>
</feature>
<feature type="compositionally biased region" description="Low complexity" evidence="7">
    <location>
        <begin position="1046"/>
        <end position="1055"/>
    </location>
</feature>
<keyword evidence="9" id="KW-1185">Reference proteome</keyword>
<feature type="compositionally biased region" description="Basic and acidic residues" evidence="7">
    <location>
        <begin position="1202"/>
        <end position="1211"/>
    </location>
</feature>
<evidence type="ECO:0000256" key="7">
    <source>
        <dbReference type="SAM" id="MobiDB-lite"/>
    </source>
</evidence>
<dbReference type="Proteomes" id="UP000250572">
    <property type="component" value="Unassembled WGS sequence"/>
</dbReference>
<keyword evidence="4 6" id="KW-0175">Coiled coil</keyword>
<dbReference type="PANTHER" id="PTHR24168">
    <property type="entry name" value="KN MOTIF AND ANKYRIN REPEAT DOMAIN-CONTAINING"/>
    <property type="match status" value="1"/>
</dbReference>
<feature type="coiled-coil region" evidence="6">
    <location>
        <begin position="668"/>
        <end position="716"/>
    </location>
</feature>
<dbReference type="GO" id="GO:0030837">
    <property type="term" value="P:negative regulation of actin filament polymerization"/>
    <property type="evidence" value="ECO:0007669"/>
    <property type="project" value="InterPro"/>
</dbReference>
<keyword evidence="1" id="KW-0597">Phosphoprotein</keyword>
<accession>A0A315VFV0</accession>
<dbReference type="EMBL" id="NHOQ01001911">
    <property type="protein sequence ID" value="PWA21113.1"/>
    <property type="molecule type" value="Genomic_DNA"/>
</dbReference>
<feature type="region of interest" description="Disordered" evidence="7">
    <location>
        <begin position="825"/>
        <end position="938"/>
    </location>
</feature>
<dbReference type="InterPro" id="IPR021939">
    <property type="entry name" value="KN_motif"/>
</dbReference>
<evidence type="ECO:0000256" key="1">
    <source>
        <dbReference type="ARBA" id="ARBA00022553"/>
    </source>
</evidence>
<feature type="compositionally biased region" description="Basic and acidic residues" evidence="7">
    <location>
        <begin position="1087"/>
        <end position="1097"/>
    </location>
</feature>
<feature type="compositionally biased region" description="Polar residues" evidence="7">
    <location>
        <begin position="443"/>
        <end position="472"/>
    </location>
</feature>
<evidence type="ECO:0000256" key="3">
    <source>
        <dbReference type="ARBA" id="ARBA00023043"/>
    </source>
</evidence>
<dbReference type="Pfam" id="PF12075">
    <property type="entry name" value="KN_motif"/>
    <property type="match status" value="1"/>
</dbReference>
<dbReference type="GO" id="GO:0005856">
    <property type="term" value="C:cytoskeleton"/>
    <property type="evidence" value="ECO:0007669"/>
    <property type="project" value="TreeGrafter"/>
</dbReference>
<evidence type="ECO:0000256" key="5">
    <source>
        <dbReference type="PROSITE-ProRule" id="PRU00023"/>
    </source>
</evidence>
<feature type="compositionally biased region" description="Basic and acidic residues" evidence="7">
    <location>
        <begin position="1256"/>
        <end position="1272"/>
    </location>
</feature>
<feature type="compositionally biased region" description="Low complexity" evidence="7">
    <location>
        <begin position="1339"/>
        <end position="1370"/>
    </location>
</feature>
<feature type="region of interest" description="Disordered" evidence="7">
    <location>
        <begin position="1046"/>
        <end position="1292"/>
    </location>
</feature>
<feature type="compositionally biased region" description="Basic and acidic residues" evidence="7">
    <location>
        <begin position="638"/>
        <end position="665"/>
    </location>
</feature>
<feature type="region of interest" description="Disordered" evidence="7">
    <location>
        <begin position="537"/>
        <end position="568"/>
    </location>
</feature>
<dbReference type="InterPro" id="IPR002110">
    <property type="entry name" value="Ankyrin_rpt"/>
</dbReference>
<feature type="compositionally biased region" description="Polar residues" evidence="7">
    <location>
        <begin position="825"/>
        <end position="835"/>
    </location>
</feature>
<protein>
    <submittedName>
        <fullName evidence="8">Uncharacterized protein</fullName>
    </submittedName>
</protein>
<keyword evidence="2" id="KW-0677">Repeat</keyword>
<dbReference type="GO" id="GO:0005737">
    <property type="term" value="C:cytoplasm"/>
    <property type="evidence" value="ECO:0007669"/>
    <property type="project" value="TreeGrafter"/>
</dbReference>
<dbReference type="PROSITE" id="PS50088">
    <property type="entry name" value="ANK_REPEAT"/>
    <property type="match status" value="2"/>
</dbReference>
<feature type="region of interest" description="Disordered" evidence="7">
    <location>
        <begin position="105"/>
        <end position="131"/>
    </location>
</feature>
<feature type="region of interest" description="Disordered" evidence="7">
    <location>
        <begin position="178"/>
        <end position="199"/>
    </location>
</feature>
<feature type="region of interest" description="Disordered" evidence="7">
    <location>
        <begin position="982"/>
        <end position="1002"/>
    </location>
</feature>
<feature type="compositionally biased region" description="Low complexity" evidence="7">
    <location>
        <begin position="1309"/>
        <end position="1322"/>
    </location>
</feature>
<evidence type="ECO:0000256" key="2">
    <source>
        <dbReference type="ARBA" id="ARBA00022737"/>
    </source>
</evidence>
<evidence type="ECO:0000256" key="4">
    <source>
        <dbReference type="ARBA" id="ARBA00023054"/>
    </source>
</evidence>
<evidence type="ECO:0000313" key="9">
    <source>
        <dbReference type="Proteomes" id="UP000250572"/>
    </source>
</evidence>
<name>A0A315VFV0_GAMAF</name>